<feature type="compositionally biased region" description="Low complexity" evidence="1">
    <location>
        <begin position="200"/>
        <end position="210"/>
    </location>
</feature>
<dbReference type="OrthoDB" id="3981190at2759"/>
<feature type="compositionally biased region" description="Polar residues" evidence="1">
    <location>
        <begin position="211"/>
        <end position="225"/>
    </location>
</feature>
<comment type="caution">
    <text evidence="2">The sequence shown here is derived from an EMBL/GenBank/DDBJ whole genome shotgun (WGS) entry which is preliminary data.</text>
</comment>
<feature type="region of interest" description="Disordered" evidence="1">
    <location>
        <begin position="199"/>
        <end position="225"/>
    </location>
</feature>
<reference evidence="2" key="2">
    <citation type="submission" date="2021-01" db="EMBL/GenBank/DDBJ databases">
        <authorList>
            <person name="Schikora-Tamarit M.A."/>
        </authorList>
    </citation>
    <scope>NUCLEOTIDE SEQUENCE</scope>
    <source>
        <strain evidence="2">CBS2887</strain>
    </source>
</reference>
<feature type="compositionally biased region" description="Acidic residues" evidence="1">
    <location>
        <begin position="133"/>
        <end position="145"/>
    </location>
</feature>
<dbReference type="Proteomes" id="UP000774326">
    <property type="component" value="Unassembled WGS sequence"/>
</dbReference>
<reference evidence="2" key="1">
    <citation type="journal article" date="2021" name="Open Biol.">
        <title>Shared evolutionary footprints suggest mitochondrial oxidative damage underlies multiple complex I losses in fungi.</title>
        <authorList>
            <person name="Schikora-Tamarit M.A."/>
            <person name="Marcet-Houben M."/>
            <person name="Nosek J."/>
            <person name="Gabaldon T."/>
        </authorList>
    </citation>
    <scope>NUCLEOTIDE SEQUENCE</scope>
    <source>
        <strain evidence="2">CBS2887</strain>
    </source>
</reference>
<feature type="compositionally biased region" description="Low complexity" evidence="1">
    <location>
        <begin position="118"/>
        <end position="132"/>
    </location>
</feature>
<accession>A0A9P8Q7V0</accession>
<sequence>SVVAGASPAKNVCEINDDELLEALTEESSPCIGIFDPENNELIDGTEVRDKSKEESNEDDDDDYIDNEVPIGANNSKQATPDIIRQLFHSSSKLHQSSERMVENYQRYPLGDSPSVPGSSEGSARSESSQETEGTEEDEDEDDIFVTDFDHPSDHDEGNASSAAQLKPTNISAGTFSSFGGEPLTPRSVLKRVRSVFGRNSSASNSAQSNDQVGTRSSSDNSSNYTPVSVMVPASKPKGFLNNLAGNIYDGVPVSAVYHESEIGSALSGHQQGGFDVRNPNRFFSASSDGSCSSASSSALKRSRTPSFDLMTTIKFDRFAQLLLYDGSKKLKYFTDNTSSIKRQGTFFQPRNGQTLNSLSLQHELAQQKRNSKMRQDMFKNNGTLVLGSSNVNDSLNKLRNINLSKFSKFSGTSSLSSSHGKRKAGLLEAMFEEEEHQSEQNENTNPVELGDVYSDEQQQQQDEESGTNLTINTLGDVYSDEQQQQQQQHDEESGTNLTINTVRSILKSRHNRNLDTETMRAQYCDDVDVKDFMEFLENHERKKMENEPYLERIREQQLLTYYEVGGEDEEGSSTSATGTTSSDNEFQ</sequence>
<feature type="region of interest" description="Disordered" evidence="1">
    <location>
        <begin position="562"/>
        <end position="588"/>
    </location>
</feature>
<name>A0A9P8Q7V0_WICPI</name>
<dbReference type="AlphaFoldDB" id="A0A9P8Q7V0"/>
<gene>
    <name evidence="2" type="ORF">WICPIJ_004485</name>
</gene>
<feature type="region of interest" description="Disordered" evidence="1">
    <location>
        <begin position="480"/>
        <end position="499"/>
    </location>
</feature>
<organism evidence="2 3">
    <name type="scientific">Wickerhamomyces pijperi</name>
    <name type="common">Yeast</name>
    <name type="synonym">Pichia pijperi</name>
    <dbReference type="NCBI Taxonomy" id="599730"/>
    <lineage>
        <taxon>Eukaryota</taxon>
        <taxon>Fungi</taxon>
        <taxon>Dikarya</taxon>
        <taxon>Ascomycota</taxon>
        <taxon>Saccharomycotina</taxon>
        <taxon>Saccharomycetes</taxon>
        <taxon>Phaffomycetales</taxon>
        <taxon>Wickerhamomycetaceae</taxon>
        <taxon>Wickerhamomyces</taxon>
    </lineage>
</organism>
<feature type="compositionally biased region" description="Polar residues" evidence="1">
    <location>
        <begin position="159"/>
        <end position="169"/>
    </location>
</feature>
<dbReference type="EMBL" id="JAEUBG010002417">
    <property type="protein sequence ID" value="KAH3684535.1"/>
    <property type="molecule type" value="Genomic_DNA"/>
</dbReference>
<feature type="compositionally biased region" description="Low complexity" evidence="1">
    <location>
        <begin position="573"/>
        <end position="588"/>
    </location>
</feature>
<keyword evidence="3" id="KW-1185">Reference proteome</keyword>
<evidence type="ECO:0000256" key="1">
    <source>
        <dbReference type="SAM" id="MobiDB-lite"/>
    </source>
</evidence>
<feature type="region of interest" description="Disordered" evidence="1">
    <location>
        <begin position="31"/>
        <end position="169"/>
    </location>
</feature>
<feature type="compositionally biased region" description="Basic and acidic residues" evidence="1">
    <location>
        <begin position="148"/>
        <end position="158"/>
    </location>
</feature>
<evidence type="ECO:0000313" key="2">
    <source>
        <dbReference type="EMBL" id="KAH3684535.1"/>
    </source>
</evidence>
<proteinExistence type="predicted"/>
<protein>
    <submittedName>
        <fullName evidence="2">Uncharacterized protein</fullName>
    </submittedName>
</protein>
<evidence type="ECO:0000313" key="3">
    <source>
        <dbReference type="Proteomes" id="UP000774326"/>
    </source>
</evidence>
<feature type="compositionally biased region" description="Basic and acidic residues" evidence="1">
    <location>
        <begin position="46"/>
        <end position="55"/>
    </location>
</feature>
<feature type="non-terminal residue" evidence="2">
    <location>
        <position position="1"/>
    </location>
</feature>
<feature type="compositionally biased region" description="Acidic residues" evidence="1">
    <location>
        <begin position="56"/>
        <end position="66"/>
    </location>
</feature>